<dbReference type="Proteomes" id="UP001279410">
    <property type="component" value="Unassembled WGS sequence"/>
</dbReference>
<dbReference type="EMBL" id="BRZM01000567">
    <property type="protein sequence ID" value="GLD71344.1"/>
    <property type="molecule type" value="Genomic_DNA"/>
</dbReference>
<dbReference type="AlphaFoldDB" id="A0AAD3NHQ9"/>
<sequence length="219" mass="24202">MEMIGERLATGAWRHKATRRLEACERHGGGGEFREGKWRPAGGCWGVDGMLDQPSQYCVLNCQVPVLAMYFNGQSDLQPDVHPSRPTVARLIHILCSPFDHVPVLADKCNFLPCCVKSFWHPTLNIIHRVTQKIIRLKNRVICFPPPDEHQTIGAGFERLAGSAAFAKAVGSIDGCNIRINPPNADAQWRWSASVRLTVWEQLCGHISATSSFSSSSGP</sequence>
<accession>A0AAD3NHQ9</accession>
<name>A0AAD3NHQ9_LATJO</name>
<gene>
    <name evidence="1" type="ORF">AKAME5_002266600</name>
</gene>
<proteinExistence type="predicted"/>
<comment type="caution">
    <text evidence="1">The sequence shown here is derived from an EMBL/GenBank/DDBJ whole genome shotgun (WGS) entry which is preliminary data.</text>
</comment>
<organism evidence="1 2">
    <name type="scientific">Lates japonicus</name>
    <name type="common">Japanese lates</name>
    <dbReference type="NCBI Taxonomy" id="270547"/>
    <lineage>
        <taxon>Eukaryota</taxon>
        <taxon>Metazoa</taxon>
        <taxon>Chordata</taxon>
        <taxon>Craniata</taxon>
        <taxon>Vertebrata</taxon>
        <taxon>Euteleostomi</taxon>
        <taxon>Actinopterygii</taxon>
        <taxon>Neopterygii</taxon>
        <taxon>Teleostei</taxon>
        <taxon>Neoteleostei</taxon>
        <taxon>Acanthomorphata</taxon>
        <taxon>Carangaria</taxon>
        <taxon>Carangaria incertae sedis</taxon>
        <taxon>Centropomidae</taxon>
        <taxon>Lates</taxon>
    </lineage>
</organism>
<protein>
    <submittedName>
        <fullName evidence="1">Nuclease HARBI1</fullName>
    </submittedName>
</protein>
<evidence type="ECO:0000313" key="1">
    <source>
        <dbReference type="EMBL" id="GLD71344.1"/>
    </source>
</evidence>
<evidence type="ECO:0000313" key="2">
    <source>
        <dbReference type="Proteomes" id="UP001279410"/>
    </source>
</evidence>
<keyword evidence="2" id="KW-1185">Reference proteome</keyword>
<reference evidence="1" key="1">
    <citation type="submission" date="2022-08" db="EMBL/GenBank/DDBJ databases">
        <title>Genome sequencing of akame (Lates japonicus).</title>
        <authorList>
            <person name="Hashiguchi Y."/>
            <person name="Takahashi H."/>
        </authorList>
    </citation>
    <scope>NUCLEOTIDE SEQUENCE</scope>
    <source>
        <strain evidence="1">Kochi</strain>
    </source>
</reference>